<evidence type="ECO:0000313" key="3">
    <source>
        <dbReference type="Proteomes" id="UP000254437"/>
    </source>
</evidence>
<keyword evidence="1" id="KW-1133">Transmembrane helix</keyword>
<keyword evidence="1" id="KW-0812">Transmembrane</keyword>
<feature type="transmembrane region" description="Helical" evidence="1">
    <location>
        <begin position="111"/>
        <end position="134"/>
    </location>
</feature>
<organism evidence="2 3">
    <name type="scientific">Moraxella lacunata</name>
    <dbReference type="NCBI Taxonomy" id="477"/>
    <lineage>
        <taxon>Bacteria</taxon>
        <taxon>Pseudomonadati</taxon>
        <taxon>Pseudomonadota</taxon>
        <taxon>Gammaproteobacteria</taxon>
        <taxon>Moraxellales</taxon>
        <taxon>Moraxellaceae</taxon>
        <taxon>Moraxella</taxon>
    </lineage>
</organism>
<proteinExistence type="predicted"/>
<gene>
    <name evidence="2" type="ORF">NCTC10359_00747</name>
</gene>
<name>A0A378T6V8_MORLA</name>
<sequence length="168" mass="18255">MDWLKNLVKSLPLDTISEYIAELVIWWSHLVKDVPDNDLPFLAYVGASILVLLLLIFVVRIIPRPIGGMLWALAVAVLLTPGDTLTGSGQIAPAIAGVAHSVLMGNTAGAISAFLPILVVFVVLLFVGAIWQILRGVIEVNIAKAKEKARIQEQKRLLEEAEKNAQKS</sequence>
<dbReference type="EMBL" id="UGQU01000001">
    <property type="protein sequence ID" value="STZ56144.1"/>
    <property type="molecule type" value="Genomic_DNA"/>
</dbReference>
<feature type="transmembrane region" description="Helical" evidence="1">
    <location>
        <begin position="69"/>
        <end position="91"/>
    </location>
</feature>
<dbReference type="STRING" id="477.A9309_12045"/>
<feature type="transmembrane region" description="Helical" evidence="1">
    <location>
        <begin position="41"/>
        <end position="62"/>
    </location>
</feature>
<accession>A0A378T6V8</accession>
<reference evidence="2 3" key="1">
    <citation type="submission" date="2018-06" db="EMBL/GenBank/DDBJ databases">
        <authorList>
            <consortium name="Pathogen Informatics"/>
            <person name="Doyle S."/>
        </authorList>
    </citation>
    <scope>NUCLEOTIDE SEQUENCE [LARGE SCALE GENOMIC DNA]</scope>
    <source>
        <strain evidence="2 3">NCTC10359</strain>
    </source>
</reference>
<dbReference type="AlphaFoldDB" id="A0A378T6V8"/>
<evidence type="ECO:0000256" key="1">
    <source>
        <dbReference type="SAM" id="Phobius"/>
    </source>
</evidence>
<protein>
    <submittedName>
        <fullName evidence="2">Uncharacterized protein</fullName>
    </submittedName>
</protein>
<keyword evidence="1" id="KW-0472">Membrane</keyword>
<evidence type="ECO:0000313" key="2">
    <source>
        <dbReference type="EMBL" id="STZ56144.1"/>
    </source>
</evidence>
<dbReference type="RefSeq" id="WP_115005644.1">
    <property type="nucleotide sequence ID" value="NZ_UGQU01000001.1"/>
</dbReference>
<dbReference type="Proteomes" id="UP000254437">
    <property type="component" value="Unassembled WGS sequence"/>
</dbReference>